<feature type="domain" description="C2H2-type" evidence="6">
    <location>
        <begin position="157"/>
        <end position="185"/>
    </location>
</feature>
<feature type="domain" description="C2H2-type" evidence="6">
    <location>
        <begin position="9"/>
        <end position="37"/>
    </location>
</feature>
<protein>
    <recommendedName>
        <fullName evidence="6">C2H2-type domain-containing protein</fullName>
    </recommendedName>
</protein>
<dbReference type="PROSITE" id="PS50157">
    <property type="entry name" value="ZINC_FINGER_C2H2_2"/>
    <property type="match status" value="10"/>
</dbReference>
<reference evidence="7 8" key="1">
    <citation type="submission" date="2024-08" db="EMBL/GenBank/DDBJ databases">
        <authorList>
            <person name="Cucini C."/>
            <person name="Frati F."/>
        </authorList>
    </citation>
    <scope>NUCLEOTIDE SEQUENCE [LARGE SCALE GENOMIC DNA]</scope>
</reference>
<gene>
    <name evidence="7" type="ORF">ODALV1_LOCUS23972</name>
</gene>
<keyword evidence="4" id="KW-0862">Zinc</keyword>
<dbReference type="SUPFAM" id="SSF57667">
    <property type="entry name" value="beta-beta-alpha zinc fingers"/>
    <property type="match status" value="7"/>
</dbReference>
<feature type="domain" description="C2H2-type" evidence="6">
    <location>
        <begin position="96"/>
        <end position="123"/>
    </location>
</feature>
<proteinExistence type="predicted"/>
<evidence type="ECO:0000256" key="2">
    <source>
        <dbReference type="ARBA" id="ARBA00022737"/>
    </source>
</evidence>
<dbReference type="SMART" id="SM00355">
    <property type="entry name" value="ZnF_C2H2"/>
    <property type="match status" value="10"/>
</dbReference>
<dbReference type="PROSITE" id="PS00028">
    <property type="entry name" value="ZINC_FINGER_C2H2_1"/>
    <property type="match status" value="9"/>
</dbReference>
<dbReference type="Pfam" id="PF00096">
    <property type="entry name" value="zf-C2H2"/>
    <property type="match status" value="5"/>
</dbReference>
<keyword evidence="8" id="KW-1185">Reference proteome</keyword>
<evidence type="ECO:0000259" key="6">
    <source>
        <dbReference type="PROSITE" id="PS50157"/>
    </source>
</evidence>
<evidence type="ECO:0000313" key="8">
    <source>
        <dbReference type="Proteomes" id="UP001642540"/>
    </source>
</evidence>
<evidence type="ECO:0000313" key="7">
    <source>
        <dbReference type="EMBL" id="CAL8130985.1"/>
    </source>
</evidence>
<evidence type="ECO:0000256" key="4">
    <source>
        <dbReference type="ARBA" id="ARBA00022833"/>
    </source>
</evidence>
<dbReference type="Gene3D" id="3.30.160.60">
    <property type="entry name" value="Classic Zinc Finger"/>
    <property type="match status" value="7"/>
</dbReference>
<keyword evidence="1" id="KW-0479">Metal-binding</keyword>
<dbReference type="EMBL" id="CAXLJM020000086">
    <property type="protein sequence ID" value="CAL8130985.1"/>
    <property type="molecule type" value="Genomic_DNA"/>
</dbReference>
<feature type="domain" description="C2H2-type" evidence="6">
    <location>
        <begin position="68"/>
        <end position="95"/>
    </location>
</feature>
<dbReference type="Pfam" id="PF13912">
    <property type="entry name" value="zf-C2H2_6"/>
    <property type="match status" value="1"/>
</dbReference>
<sequence length="439" mass="51786">MPRIPAKVFKCTKCVKTYNFKSDLIRHQNTCHISKPAVYTCKTCKKTFNRVDRLGRHVKYVHLKMKNHWCVFCEKQFRTKQHLDRHILGHVGENHYWCNMCDFELSRKVQLKLHRKQHNVEKPYKKYRCEICTKSFIYNYQLTEHLQIHNPSRPRPYFCAICQKDFTTAYHLERHVQDIHEKIKKYSCVFCEKQFARADKLNEHIRSHIGEKPFLCDTCDNELASSQRLKSHKMLHTKQNLIKFNQRSKADGTLVNLQTHRLNHEPKSFQCVICLEMFATNRNLEFHILKHVNEKPFFCTECDEEFKVKNALTLHMKRGQCNEKMATFFASKGRTSQTEESDGKNGEDFMDEDLALQEETQNHVEVSIPNVGLPGEEESGTLPLDRAPEAVPEANSVRENNKRPEVRVCEVCGEQFSGEKLDKDYGMHIIAKKHYLWKH</sequence>
<feature type="domain" description="C2H2-type" evidence="6">
    <location>
        <begin position="214"/>
        <end position="241"/>
    </location>
</feature>
<organism evidence="7 8">
    <name type="scientific">Orchesella dallaii</name>
    <dbReference type="NCBI Taxonomy" id="48710"/>
    <lineage>
        <taxon>Eukaryota</taxon>
        <taxon>Metazoa</taxon>
        <taxon>Ecdysozoa</taxon>
        <taxon>Arthropoda</taxon>
        <taxon>Hexapoda</taxon>
        <taxon>Collembola</taxon>
        <taxon>Entomobryomorpha</taxon>
        <taxon>Entomobryoidea</taxon>
        <taxon>Orchesellidae</taxon>
        <taxon>Orchesellinae</taxon>
        <taxon>Orchesella</taxon>
    </lineage>
</organism>
<dbReference type="Proteomes" id="UP001642540">
    <property type="component" value="Unassembled WGS sequence"/>
</dbReference>
<feature type="domain" description="C2H2-type" evidence="6">
    <location>
        <begin position="127"/>
        <end position="154"/>
    </location>
</feature>
<evidence type="ECO:0000256" key="1">
    <source>
        <dbReference type="ARBA" id="ARBA00022723"/>
    </source>
</evidence>
<dbReference type="InterPro" id="IPR036236">
    <property type="entry name" value="Znf_C2H2_sf"/>
</dbReference>
<dbReference type="PANTHER" id="PTHR24409:SF295">
    <property type="entry name" value="AZ2-RELATED"/>
    <property type="match status" value="1"/>
</dbReference>
<feature type="domain" description="C2H2-type" evidence="6">
    <location>
        <begin position="269"/>
        <end position="296"/>
    </location>
</feature>
<accession>A0ABP1RML0</accession>
<evidence type="ECO:0000256" key="3">
    <source>
        <dbReference type="ARBA" id="ARBA00022771"/>
    </source>
</evidence>
<comment type="caution">
    <text evidence="7">The sequence shown here is derived from an EMBL/GenBank/DDBJ whole genome shotgun (WGS) entry which is preliminary data.</text>
</comment>
<dbReference type="PANTHER" id="PTHR24409">
    <property type="entry name" value="ZINC FINGER PROTEIN 142"/>
    <property type="match status" value="1"/>
</dbReference>
<dbReference type="InterPro" id="IPR013087">
    <property type="entry name" value="Znf_C2H2_type"/>
</dbReference>
<evidence type="ECO:0000256" key="5">
    <source>
        <dbReference type="PROSITE-ProRule" id="PRU00042"/>
    </source>
</evidence>
<keyword evidence="3 5" id="KW-0863">Zinc-finger</keyword>
<feature type="domain" description="C2H2-type" evidence="6">
    <location>
        <begin position="186"/>
        <end position="213"/>
    </location>
</feature>
<feature type="domain" description="C2H2-type" evidence="6">
    <location>
        <begin position="297"/>
        <end position="325"/>
    </location>
</feature>
<feature type="domain" description="C2H2-type" evidence="6">
    <location>
        <begin position="39"/>
        <end position="67"/>
    </location>
</feature>
<keyword evidence="2" id="KW-0677">Repeat</keyword>
<name>A0ABP1RML0_9HEXA</name>